<organism evidence="1">
    <name type="scientific">viral metagenome</name>
    <dbReference type="NCBI Taxonomy" id="1070528"/>
    <lineage>
        <taxon>unclassified sequences</taxon>
        <taxon>metagenomes</taxon>
        <taxon>organismal metagenomes</taxon>
    </lineage>
</organism>
<reference evidence="1" key="1">
    <citation type="submission" date="2020-03" db="EMBL/GenBank/DDBJ databases">
        <title>The deep terrestrial virosphere.</title>
        <authorList>
            <person name="Holmfeldt K."/>
            <person name="Nilsson E."/>
            <person name="Simone D."/>
            <person name="Lopez-Fernandez M."/>
            <person name="Wu X."/>
            <person name="de Brujin I."/>
            <person name="Lundin D."/>
            <person name="Andersson A."/>
            <person name="Bertilsson S."/>
            <person name="Dopson M."/>
        </authorList>
    </citation>
    <scope>NUCLEOTIDE SEQUENCE</scope>
    <source>
        <strain evidence="1">TM448B01608</strain>
    </source>
</reference>
<evidence type="ECO:0000313" key="1">
    <source>
        <dbReference type="EMBL" id="QJH99501.1"/>
    </source>
</evidence>
<gene>
    <name evidence="1" type="ORF">TM448B01608_0004</name>
</gene>
<protein>
    <submittedName>
        <fullName evidence="1">Uncharacterized protein</fullName>
    </submittedName>
</protein>
<dbReference type="EMBL" id="MT144793">
    <property type="protein sequence ID" value="QJH99501.1"/>
    <property type="molecule type" value="Genomic_DNA"/>
</dbReference>
<dbReference type="AlphaFoldDB" id="A0A6M3XNU1"/>
<sequence length="259" mass="28262">MAGKNIIAGLVIAGLLIAGGATVILTGDEVVGDVDGGTNEVNEIQDLESTPVYEHEVADRVIVSSGGKRIRVVKHNQKGTRVQDTELGRVVIEEETTLEDICNVVFEARVRIVDRVETPRFPLEHAHLNDIWLGAMTPLVVPGSKIGDMVAWWTILRGENCRLIADYPGYWGSTMRELLSLPVVKKSRILRTAGVCNGEPCVVPVGNPGAIDGEKIYFPMSLAGREDINFVKAKRDVPEDRREVPDGGYADAGEVRVIR</sequence>
<accession>A0A6M3XNU1</accession>
<proteinExistence type="predicted"/>
<name>A0A6M3XNU1_9ZZZZ</name>